<evidence type="ECO:0000313" key="1">
    <source>
        <dbReference type="EMBL" id="ETK75029.1"/>
    </source>
</evidence>
<name>W2FWJ0_PHYNI</name>
<sequence>MTYDFANMIQHTCLNPGDVSATAVAADDSACLNLVEEMEEFVDKMVEETDNGATQIWDEVYKKFYLESNRVVRGLSKRQVVSRVSNIKAAQNGKDIYSMLESPKMSKVKNDVACRWKMKKYQLSDIEAGIAMGFGVLGMLTVIDPEKLSVHGVAWVKTKIKQRCDSQNVSYSRSKYINFGTIFTKLGLDHIRQNCGIFMGYDEKL</sequence>
<reference evidence="1" key="1">
    <citation type="submission" date="2013-11" db="EMBL/GenBank/DDBJ databases">
        <title>The Genome Sequence of Phytophthora parasitica CJ02B3.</title>
        <authorList>
            <consortium name="The Broad Institute Genomics Platform"/>
            <person name="Russ C."/>
            <person name="Tyler B."/>
            <person name="Panabieres F."/>
            <person name="Shan W."/>
            <person name="Tripathy S."/>
            <person name="Grunwald N."/>
            <person name="Machado M."/>
            <person name="Johnson C.S."/>
            <person name="Arredondo F."/>
            <person name="Hong C."/>
            <person name="Coffey M."/>
            <person name="Young S.K."/>
            <person name="Zeng Q."/>
            <person name="Gargeya S."/>
            <person name="Fitzgerald M."/>
            <person name="Abouelleil A."/>
            <person name="Alvarado L."/>
            <person name="Chapman S.B."/>
            <person name="Gainer-Dewar J."/>
            <person name="Goldberg J."/>
            <person name="Griggs A."/>
            <person name="Gujja S."/>
            <person name="Hansen M."/>
            <person name="Howarth C."/>
            <person name="Imamovic A."/>
            <person name="Ireland A."/>
            <person name="Larimer J."/>
            <person name="McCowan C."/>
            <person name="Murphy C."/>
            <person name="Pearson M."/>
            <person name="Poon T.W."/>
            <person name="Priest M."/>
            <person name="Roberts A."/>
            <person name="Saif S."/>
            <person name="Shea T."/>
            <person name="Sykes S."/>
            <person name="Wortman J."/>
            <person name="Nusbaum C."/>
            <person name="Birren B."/>
        </authorList>
    </citation>
    <scope>NUCLEOTIDE SEQUENCE [LARGE SCALE GENOMIC DNA]</scope>
    <source>
        <strain evidence="1">CJ02B3</strain>
    </source>
</reference>
<gene>
    <name evidence="1" type="ORF">L915_18299</name>
</gene>
<accession>W2FWJ0</accession>
<dbReference type="EMBL" id="KI688959">
    <property type="protein sequence ID" value="ETK75029.1"/>
    <property type="molecule type" value="Genomic_DNA"/>
</dbReference>
<dbReference type="AlphaFoldDB" id="W2FWJ0"/>
<dbReference type="VEuPathDB" id="FungiDB:PPTG_21599"/>
<proteinExistence type="predicted"/>
<dbReference type="Proteomes" id="UP000053236">
    <property type="component" value="Unassembled WGS sequence"/>
</dbReference>
<organism evidence="1">
    <name type="scientific">Phytophthora nicotianae</name>
    <name type="common">Potato buckeye rot agent</name>
    <name type="synonym">Phytophthora parasitica</name>
    <dbReference type="NCBI Taxonomy" id="4792"/>
    <lineage>
        <taxon>Eukaryota</taxon>
        <taxon>Sar</taxon>
        <taxon>Stramenopiles</taxon>
        <taxon>Oomycota</taxon>
        <taxon>Peronosporomycetes</taxon>
        <taxon>Peronosporales</taxon>
        <taxon>Peronosporaceae</taxon>
        <taxon>Phytophthora</taxon>
    </lineage>
</organism>
<dbReference type="VEuPathDB" id="FungiDB:PPTG_01194"/>
<protein>
    <submittedName>
        <fullName evidence="1">Uncharacterized protein</fullName>
    </submittedName>
</protein>